<sequence length="103" mass="11662">MRSIAIIFLVSLTVASCLSENIQLSNEIVNLQSAFGDSITSTLPELKREKRIIPILLGGLSLIFAKDQMEKNTQNEYLRAIEAENEKRRKDLQRLEEVLKSVS</sequence>
<keyword evidence="1" id="KW-0732">Signal</keyword>
<dbReference type="PROSITE" id="PS51257">
    <property type="entry name" value="PROKAR_LIPOPROTEIN"/>
    <property type="match status" value="1"/>
</dbReference>
<reference evidence="2 3" key="1">
    <citation type="journal article" date="2024" name="bioRxiv">
        <title>A reference genome for Trichogramma kaykai: A tiny desert-dwelling parasitoid wasp with competing sex-ratio distorters.</title>
        <authorList>
            <person name="Culotta J."/>
            <person name="Lindsey A.R."/>
        </authorList>
    </citation>
    <scope>NUCLEOTIDE SEQUENCE [LARGE SCALE GENOMIC DNA]</scope>
    <source>
        <strain evidence="2 3">KSX58</strain>
    </source>
</reference>
<dbReference type="Proteomes" id="UP001627154">
    <property type="component" value="Unassembled WGS sequence"/>
</dbReference>
<keyword evidence="3" id="KW-1185">Reference proteome</keyword>
<evidence type="ECO:0000313" key="3">
    <source>
        <dbReference type="Proteomes" id="UP001627154"/>
    </source>
</evidence>
<feature type="chain" id="PRO_5044834022" evidence="1">
    <location>
        <begin position="20"/>
        <end position="103"/>
    </location>
</feature>
<dbReference type="EMBL" id="JBJJXI010000077">
    <property type="protein sequence ID" value="KAL3395815.1"/>
    <property type="molecule type" value="Genomic_DNA"/>
</dbReference>
<evidence type="ECO:0000256" key="1">
    <source>
        <dbReference type="SAM" id="SignalP"/>
    </source>
</evidence>
<evidence type="ECO:0000313" key="2">
    <source>
        <dbReference type="EMBL" id="KAL3395815.1"/>
    </source>
</evidence>
<protein>
    <submittedName>
        <fullName evidence="2">Uncharacterized protein</fullName>
    </submittedName>
</protein>
<proteinExistence type="predicted"/>
<dbReference type="AlphaFoldDB" id="A0ABD2WSB1"/>
<gene>
    <name evidence="2" type="ORF">TKK_010137</name>
</gene>
<organism evidence="2 3">
    <name type="scientific">Trichogramma kaykai</name>
    <dbReference type="NCBI Taxonomy" id="54128"/>
    <lineage>
        <taxon>Eukaryota</taxon>
        <taxon>Metazoa</taxon>
        <taxon>Ecdysozoa</taxon>
        <taxon>Arthropoda</taxon>
        <taxon>Hexapoda</taxon>
        <taxon>Insecta</taxon>
        <taxon>Pterygota</taxon>
        <taxon>Neoptera</taxon>
        <taxon>Endopterygota</taxon>
        <taxon>Hymenoptera</taxon>
        <taxon>Apocrita</taxon>
        <taxon>Proctotrupomorpha</taxon>
        <taxon>Chalcidoidea</taxon>
        <taxon>Trichogrammatidae</taxon>
        <taxon>Trichogramma</taxon>
    </lineage>
</organism>
<feature type="signal peptide" evidence="1">
    <location>
        <begin position="1"/>
        <end position="19"/>
    </location>
</feature>
<name>A0ABD2WSB1_9HYME</name>
<accession>A0ABD2WSB1</accession>
<comment type="caution">
    <text evidence="2">The sequence shown here is derived from an EMBL/GenBank/DDBJ whole genome shotgun (WGS) entry which is preliminary data.</text>
</comment>